<reference evidence="5" key="1">
    <citation type="submission" date="2021-04" db="EMBL/GenBank/DDBJ databases">
        <title>Biosynthetic gene clusters of Dactylosporangioum roseum.</title>
        <authorList>
            <person name="Hartkoorn R.C."/>
            <person name="Beaudoing E."/>
            <person name="Hot D."/>
            <person name="Moureu S."/>
        </authorList>
    </citation>
    <scope>NUCLEOTIDE SEQUENCE</scope>
    <source>
        <strain evidence="5">NRRL B-16295</strain>
    </source>
</reference>
<dbReference type="PANTHER" id="PTHR33154">
    <property type="entry name" value="TRANSCRIPTIONAL REGULATOR, ARSR FAMILY"/>
    <property type="match status" value="1"/>
</dbReference>
<protein>
    <submittedName>
        <fullName evidence="5">Winged helix-turn-helix transcriptional regulator</fullName>
    </submittedName>
</protein>
<organism evidence="5 6">
    <name type="scientific">Dactylosporangium roseum</name>
    <dbReference type="NCBI Taxonomy" id="47989"/>
    <lineage>
        <taxon>Bacteria</taxon>
        <taxon>Bacillati</taxon>
        <taxon>Actinomycetota</taxon>
        <taxon>Actinomycetes</taxon>
        <taxon>Micromonosporales</taxon>
        <taxon>Micromonosporaceae</taxon>
        <taxon>Dactylosporangium</taxon>
    </lineage>
</organism>
<dbReference type="InterPro" id="IPR036388">
    <property type="entry name" value="WH-like_DNA-bd_sf"/>
</dbReference>
<dbReference type="Pfam" id="PF12840">
    <property type="entry name" value="HTH_20"/>
    <property type="match status" value="1"/>
</dbReference>
<gene>
    <name evidence="5" type="ORF">Drose_14115</name>
</gene>
<evidence type="ECO:0000313" key="5">
    <source>
        <dbReference type="EMBL" id="UWZ39263.1"/>
    </source>
</evidence>
<dbReference type="InterPro" id="IPR051081">
    <property type="entry name" value="HTH_MetalResp_TranReg"/>
</dbReference>
<dbReference type="EMBL" id="CP073721">
    <property type="protein sequence ID" value="UWZ39263.1"/>
    <property type="molecule type" value="Genomic_DNA"/>
</dbReference>
<keyword evidence="1" id="KW-0805">Transcription regulation</keyword>
<keyword evidence="2" id="KW-0238">DNA-binding</keyword>
<dbReference type="PANTHER" id="PTHR33154:SF33">
    <property type="entry name" value="TRANSCRIPTIONAL REPRESSOR SDPR"/>
    <property type="match status" value="1"/>
</dbReference>
<evidence type="ECO:0000259" key="4">
    <source>
        <dbReference type="PROSITE" id="PS50987"/>
    </source>
</evidence>
<keyword evidence="3" id="KW-0804">Transcription</keyword>
<dbReference type="InterPro" id="IPR036390">
    <property type="entry name" value="WH_DNA-bd_sf"/>
</dbReference>
<dbReference type="RefSeq" id="WP_260728663.1">
    <property type="nucleotide sequence ID" value="NZ_CP073721.1"/>
</dbReference>
<dbReference type="CDD" id="cd00090">
    <property type="entry name" value="HTH_ARSR"/>
    <property type="match status" value="1"/>
</dbReference>
<proteinExistence type="predicted"/>
<dbReference type="Proteomes" id="UP001058271">
    <property type="component" value="Chromosome"/>
</dbReference>
<sequence>MDELLRALAHPARRKLLRLCWRTARPAGALSTALGLAPASTSEHLKVLRKTALLVLHKQGTLRYYQANPARVAQLGAWLLSFDDS</sequence>
<feature type="domain" description="HTH arsR-type" evidence="4">
    <location>
        <begin position="1"/>
        <end position="85"/>
    </location>
</feature>
<evidence type="ECO:0000256" key="3">
    <source>
        <dbReference type="ARBA" id="ARBA00023163"/>
    </source>
</evidence>
<evidence type="ECO:0000256" key="1">
    <source>
        <dbReference type="ARBA" id="ARBA00023015"/>
    </source>
</evidence>
<name>A0ABY5ZAY9_9ACTN</name>
<dbReference type="InterPro" id="IPR011991">
    <property type="entry name" value="ArsR-like_HTH"/>
</dbReference>
<dbReference type="NCBIfam" id="NF033788">
    <property type="entry name" value="HTH_metalloreg"/>
    <property type="match status" value="1"/>
</dbReference>
<keyword evidence="6" id="KW-1185">Reference proteome</keyword>
<dbReference type="SMART" id="SM00418">
    <property type="entry name" value="HTH_ARSR"/>
    <property type="match status" value="1"/>
</dbReference>
<evidence type="ECO:0000313" key="6">
    <source>
        <dbReference type="Proteomes" id="UP001058271"/>
    </source>
</evidence>
<accession>A0ABY5ZAY9</accession>
<dbReference type="SUPFAM" id="SSF46785">
    <property type="entry name" value="Winged helix' DNA-binding domain"/>
    <property type="match status" value="1"/>
</dbReference>
<dbReference type="Gene3D" id="1.10.10.10">
    <property type="entry name" value="Winged helix-like DNA-binding domain superfamily/Winged helix DNA-binding domain"/>
    <property type="match status" value="1"/>
</dbReference>
<dbReference type="PROSITE" id="PS50987">
    <property type="entry name" value="HTH_ARSR_2"/>
    <property type="match status" value="1"/>
</dbReference>
<dbReference type="InterPro" id="IPR001845">
    <property type="entry name" value="HTH_ArsR_DNA-bd_dom"/>
</dbReference>
<evidence type="ECO:0000256" key="2">
    <source>
        <dbReference type="ARBA" id="ARBA00023125"/>
    </source>
</evidence>